<dbReference type="Pfam" id="PF00027">
    <property type="entry name" value="cNMP_binding"/>
    <property type="match status" value="1"/>
</dbReference>
<dbReference type="EMBL" id="CP046171">
    <property type="protein sequence ID" value="QIS03697.1"/>
    <property type="molecule type" value="Genomic_DNA"/>
</dbReference>
<dbReference type="InterPro" id="IPR046342">
    <property type="entry name" value="CBS_dom_sf"/>
</dbReference>
<evidence type="ECO:0000313" key="4">
    <source>
        <dbReference type="EMBL" id="QIS03697.1"/>
    </source>
</evidence>
<keyword evidence="1 2" id="KW-0129">CBS domain</keyword>
<dbReference type="Pfam" id="PF10335">
    <property type="entry name" value="DUF294_C"/>
    <property type="match status" value="1"/>
</dbReference>
<evidence type="ECO:0000256" key="2">
    <source>
        <dbReference type="PROSITE-ProRule" id="PRU00703"/>
    </source>
</evidence>
<dbReference type="AlphaFoldDB" id="A0A6G9XS05"/>
<gene>
    <name evidence="4" type="ORF">F5X71_16425</name>
</gene>
<sequence>MPAEGELAAFLGGHAPFQSMPRADLDRLAAAATVHEFATGTVIRDYAAQVPDEIWMLWTGRVALRPSGAGGDGERTVDTVERGGLFGYVPLLMGGSAEFLAQATEPSVLIRLPGELVRAWFAQPDGLAFLASSSWKTWSGNRTPVSPVLGTRTAGELVSGAPVFVTPETTVRDAVVRMTEQHVSAVLVRLPDGDFGIFTDQDLRVRVVAAGLPVEVAISRVMSAPARRVGAELTGEAVLMEMLDCGLRHLPVVSRRGAVLGVLEDSDLLAASARQSFTLRRAIGAATDPAQLRRAAREIPATTVDLFRNGTKAAATSGILSVVVDAVIRKALELARAECADAPAGGFSWVTLGSIARREAMPSSDVDSALCWVDELSGDSARLRAIARRTHAILDDCGLPADSNGAIAAAPKFARSQSEWATAAAGWLDDPLHGRGLIMSSLLIDGRVVWGDPMLRAVPAAFGRMAAEHPDALRLQLLDALSGKVRARSLRDVLSRRGGTFDLKTHALVPIVNLARWGGLAAGVTAAGTPERLRAAAAAGVLTERDAAVLTEVFTTLQRMRMVHQVGQLAAGHHPGDVVTMSDLSPLNRSLLNEALRETAAVRRRVRVRAATSA</sequence>
<dbReference type="Pfam" id="PF00571">
    <property type="entry name" value="CBS"/>
    <property type="match status" value="2"/>
</dbReference>
<accession>A0A6G9XS05</accession>
<feature type="domain" description="CBS" evidence="3">
    <location>
        <begin position="222"/>
        <end position="279"/>
    </location>
</feature>
<dbReference type="PANTHER" id="PTHR43080">
    <property type="entry name" value="CBS DOMAIN-CONTAINING PROTEIN CBSX3, MITOCHONDRIAL"/>
    <property type="match status" value="1"/>
</dbReference>
<dbReference type="InterPro" id="IPR000595">
    <property type="entry name" value="cNMP-bd_dom"/>
</dbReference>
<dbReference type="RefSeq" id="WP_167462763.1">
    <property type="nucleotide sequence ID" value="NZ_CP046171.1"/>
</dbReference>
<evidence type="ECO:0000313" key="5">
    <source>
        <dbReference type="Proteomes" id="UP000501705"/>
    </source>
</evidence>
<dbReference type="GO" id="GO:0008773">
    <property type="term" value="F:[protein-PII] uridylyltransferase activity"/>
    <property type="evidence" value="ECO:0007669"/>
    <property type="project" value="InterPro"/>
</dbReference>
<dbReference type="SUPFAM" id="SSF54631">
    <property type="entry name" value="CBS-domain pair"/>
    <property type="match status" value="1"/>
</dbReference>
<organism evidence="4 5">
    <name type="scientific">Nocardia brasiliensis</name>
    <dbReference type="NCBI Taxonomy" id="37326"/>
    <lineage>
        <taxon>Bacteria</taxon>
        <taxon>Bacillati</taxon>
        <taxon>Actinomycetota</taxon>
        <taxon>Actinomycetes</taxon>
        <taxon>Mycobacteriales</taxon>
        <taxon>Nocardiaceae</taxon>
        <taxon>Nocardia</taxon>
    </lineage>
</organism>
<dbReference type="Gene3D" id="3.10.580.10">
    <property type="entry name" value="CBS-domain"/>
    <property type="match status" value="1"/>
</dbReference>
<dbReference type="Gene3D" id="2.60.120.10">
    <property type="entry name" value="Jelly Rolls"/>
    <property type="match status" value="1"/>
</dbReference>
<dbReference type="SUPFAM" id="SSF51206">
    <property type="entry name" value="cAMP-binding domain-like"/>
    <property type="match status" value="1"/>
</dbReference>
<dbReference type="Proteomes" id="UP000501705">
    <property type="component" value="Chromosome"/>
</dbReference>
<name>A0A6G9XS05_NOCBR</name>
<dbReference type="InterPro" id="IPR000644">
    <property type="entry name" value="CBS_dom"/>
</dbReference>
<proteinExistence type="predicted"/>
<dbReference type="InterPro" id="IPR051257">
    <property type="entry name" value="Diverse_CBS-Domain"/>
</dbReference>
<dbReference type="PANTHER" id="PTHR43080:SF2">
    <property type="entry name" value="CBS DOMAIN-CONTAINING PROTEIN"/>
    <property type="match status" value="1"/>
</dbReference>
<evidence type="ECO:0000259" key="3">
    <source>
        <dbReference type="PROSITE" id="PS51371"/>
    </source>
</evidence>
<dbReference type="InterPro" id="IPR018490">
    <property type="entry name" value="cNMP-bd_dom_sf"/>
</dbReference>
<evidence type="ECO:0000256" key="1">
    <source>
        <dbReference type="ARBA" id="ARBA00023122"/>
    </source>
</evidence>
<dbReference type="Pfam" id="PF03445">
    <property type="entry name" value="DUF294"/>
    <property type="match status" value="1"/>
</dbReference>
<reference evidence="4 5" key="1">
    <citation type="journal article" date="2019" name="ACS Chem. Biol.">
        <title>Identification and Mobilization of a Cryptic Antibiotic Biosynthesis Gene Locus from a Human-Pathogenic Nocardia Isolate.</title>
        <authorList>
            <person name="Herisse M."/>
            <person name="Ishida K."/>
            <person name="Porter J.L."/>
            <person name="Howden B."/>
            <person name="Hertweck C."/>
            <person name="Stinear T.P."/>
            <person name="Pidot S.J."/>
        </authorList>
    </citation>
    <scope>NUCLEOTIDE SEQUENCE [LARGE SCALE GENOMIC DNA]</scope>
    <source>
        <strain evidence="4 5">AUSMDU00024985</strain>
    </source>
</reference>
<dbReference type="PROSITE" id="PS51371">
    <property type="entry name" value="CBS"/>
    <property type="match status" value="1"/>
</dbReference>
<protein>
    <submittedName>
        <fullName evidence="4">CBS domain-containing protein</fullName>
    </submittedName>
</protein>
<dbReference type="InterPro" id="IPR014710">
    <property type="entry name" value="RmlC-like_jellyroll"/>
</dbReference>
<dbReference type="InterPro" id="IPR005105">
    <property type="entry name" value="GlnD_Uridyltrans_N"/>
</dbReference>
<dbReference type="InterPro" id="IPR018821">
    <property type="entry name" value="DUF294_put_nucleoTrafse_sb-bd"/>
</dbReference>
<dbReference type="CDD" id="cd05401">
    <property type="entry name" value="NT_GlnE_GlnD_like"/>
    <property type="match status" value="1"/>
</dbReference>